<gene>
    <name evidence="1" type="ORF">Acr_00g0076390</name>
</gene>
<dbReference type="Proteomes" id="UP000585474">
    <property type="component" value="Unassembled WGS sequence"/>
</dbReference>
<dbReference type="EMBL" id="BJWL01000384">
    <property type="protein sequence ID" value="GFS41775.1"/>
    <property type="molecule type" value="Genomic_DNA"/>
</dbReference>
<comment type="caution">
    <text evidence="1">The sequence shown here is derived from an EMBL/GenBank/DDBJ whole genome shotgun (WGS) entry which is preliminary data.</text>
</comment>
<evidence type="ECO:0000313" key="1">
    <source>
        <dbReference type="EMBL" id="GFS41775.1"/>
    </source>
</evidence>
<proteinExistence type="predicted"/>
<protein>
    <submittedName>
        <fullName evidence="1">Uncharacterized protein</fullName>
    </submittedName>
</protein>
<evidence type="ECO:0000313" key="2">
    <source>
        <dbReference type="Proteomes" id="UP000585474"/>
    </source>
</evidence>
<dbReference type="AlphaFoldDB" id="A0A7J0DSX0"/>
<organism evidence="1 2">
    <name type="scientific">Actinidia rufa</name>
    <dbReference type="NCBI Taxonomy" id="165716"/>
    <lineage>
        <taxon>Eukaryota</taxon>
        <taxon>Viridiplantae</taxon>
        <taxon>Streptophyta</taxon>
        <taxon>Embryophyta</taxon>
        <taxon>Tracheophyta</taxon>
        <taxon>Spermatophyta</taxon>
        <taxon>Magnoliopsida</taxon>
        <taxon>eudicotyledons</taxon>
        <taxon>Gunneridae</taxon>
        <taxon>Pentapetalae</taxon>
        <taxon>asterids</taxon>
        <taxon>Ericales</taxon>
        <taxon>Actinidiaceae</taxon>
        <taxon>Actinidia</taxon>
    </lineage>
</organism>
<name>A0A7J0DSX0_9ERIC</name>
<accession>A0A7J0DSX0</accession>
<keyword evidence="2" id="KW-1185">Reference proteome</keyword>
<reference evidence="2" key="1">
    <citation type="submission" date="2019-07" db="EMBL/GenBank/DDBJ databases">
        <title>De Novo Assembly of kiwifruit Actinidia rufa.</title>
        <authorList>
            <person name="Sugita-Konishi S."/>
            <person name="Sato K."/>
            <person name="Mori E."/>
            <person name="Abe Y."/>
            <person name="Kisaki G."/>
            <person name="Hamano K."/>
            <person name="Suezawa K."/>
            <person name="Otani M."/>
            <person name="Fukuda T."/>
            <person name="Manabe T."/>
            <person name="Gomi K."/>
            <person name="Tabuchi M."/>
            <person name="Akimitsu K."/>
            <person name="Kataoka I."/>
        </authorList>
    </citation>
    <scope>NUCLEOTIDE SEQUENCE [LARGE SCALE GENOMIC DNA]</scope>
    <source>
        <strain evidence="2">cv. Fuchu</strain>
    </source>
</reference>
<sequence length="381" mass="42463">MHFQTEVPAPSHLGALLPSPGCTAKYVALQVVVTPSLLPCVHNWRDPHHLSRAKETRFGDVAPVAVHRLCLFPLSFSMDILHWLHLLVSGQTSARIPKHLLALLYYSGSFKYILLISLRLLCVPLCNDCFPRQFFLLVPLGLCRTTAPFVWTLPSSRYSPSVFLLLQHFLFLLETLSVPPLASKLHRFESCISMKHALPRSPSRISHLPCGTGLSFANNRVVSYPYKSLACYMCREHLSVSTQVLTGQCSVNSQRLGQLGSTRLVVNGSVNAGLAGSTGQRLGQRLWSTARSVRGSAPGQRLRLTGQRLGLATLIHAWGACGVGAREGHRFLPLARVRRVDLTRRNFRRRMGHFEFGQNSKSAFVRRQNRSGDSPVTRTWL</sequence>